<dbReference type="RefSeq" id="WP_057571198.1">
    <property type="nucleotide sequence ID" value="NZ_CZAB01000002.1"/>
</dbReference>
<evidence type="ECO:0000313" key="2">
    <source>
        <dbReference type="Proteomes" id="UP000095512"/>
    </source>
</evidence>
<protein>
    <submittedName>
        <fullName evidence="1">Uncharacterized protein</fullName>
    </submittedName>
</protein>
<reference evidence="1 2" key="1">
    <citation type="submission" date="2015-09" db="EMBL/GenBank/DDBJ databases">
        <authorList>
            <consortium name="Pathogen Informatics"/>
        </authorList>
    </citation>
    <scope>NUCLEOTIDE SEQUENCE [LARGE SCALE GENOMIC DNA]</scope>
    <source>
        <strain evidence="1 2">2789STDY5834865</strain>
    </source>
</reference>
<gene>
    <name evidence="1" type="ORF">ERS852480_00504</name>
</gene>
<name>A0A174CLP1_9FIRM</name>
<evidence type="ECO:0000313" key="1">
    <source>
        <dbReference type="EMBL" id="CUO12506.1"/>
    </source>
</evidence>
<proteinExistence type="predicted"/>
<accession>A0A174CLP1</accession>
<dbReference type="EMBL" id="CZAB01000002">
    <property type="protein sequence ID" value="CUO12506.1"/>
    <property type="molecule type" value="Genomic_DNA"/>
</dbReference>
<organism evidence="1 2">
    <name type="scientific">Enterocloster clostridioformis</name>
    <dbReference type="NCBI Taxonomy" id="1531"/>
    <lineage>
        <taxon>Bacteria</taxon>
        <taxon>Bacillati</taxon>
        <taxon>Bacillota</taxon>
        <taxon>Clostridia</taxon>
        <taxon>Lachnospirales</taxon>
        <taxon>Lachnospiraceae</taxon>
        <taxon>Enterocloster</taxon>
    </lineage>
</organism>
<dbReference type="Proteomes" id="UP000095512">
    <property type="component" value="Unassembled WGS sequence"/>
</dbReference>
<sequence>MKYNLQKIMLRAWRLYREKKELSFAECLHRAWLSAKAEAINAKRIEEAKATAGVEEETNTWNGWKQLGYEVIHGSKALFGIELIWGSRGDGKAYKARFFGRSQVHEIAIA</sequence>
<dbReference type="AlphaFoldDB" id="A0A174CLP1"/>